<protein>
    <submittedName>
        <fullName evidence="1">Uncharacterized protein</fullName>
    </submittedName>
</protein>
<dbReference type="AlphaFoldDB" id="M3K332"/>
<sequence>MSINDELHPFSDDDDDDATTIISLTDHGNILPSYYMYKTFLHHKLDEVLPPPPVYESTDSLTNSEEEELNDISSCITSDFTCVSKSLQGMSGETSINTQIILNHPDNYDYHQDDVLSGTLVLTNPNEYDVSFSMIYILFEGYTRSCTFEEKVFLSMVDYDAFTKDGAVIHGSGGKFKQPFHFTIPPYLLDSQCSKIIDHLLIPPTMKNLVYGTSKIGYRLSCHVIDYDADECKNRKLGT</sequence>
<dbReference type="Proteomes" id="UP000011777">
    <property type="component" value="Unassembled WGS sequence"/>
</dbReference>
<comment type="caution">
    <text evidence="1">The sequence shown here is derived from an EMBL/GenBank/DDBJ whole genome shotgun (WGS) entry which is preliminary data.</text>
</comment>
<dbReference type="InterPro" id="IPR039634">
    <property type="entry name" value="Bul1-like"/>
</dbReference>
<dbReference type="PANTHER" id="PTHR31904:SF1">
    <property type="entry name" value="BYPASS OF STOP CODON PROTEIN 5-RELATED"/>
    <property type="match status" value="1"/>
</dbReference>
<dbReference type="OrthoDB" id="4016204at2759"/>
<dbReference type="EMBL" id="AOGT01000526">
    <property type="protein sequence ID" value="EMG49680.1"/>
    <property type="molecule type" value="Genomic_DNA"/>
</dbReference>
<feature type="non-terminal residue" evidence="1">
    <location>
        <position position="239"/>
    </location>
</feature>
<organism evidence="1 2">
    <name type="scientific">Candida maltosa (strain Xu316)</name>
    <name type="common">Yeast</name>
    <dbReference type="NCBI Taxonomy" id="1245528"/>
    <lineage>
        <taxon>Eukaryota</taxon>
        <taxon>Fungi</taxon>
        <taxon>Dikarya</taxon>
        <taxon>Ascomycota</taxon>
        <taxon>Saccharomycotina</taxon>
        <taxon>Pichiomycetes</taxon>
        <taxon>Debaryomycetaceae</taxon>
        <taxon>Candida/Lodderomyces clade</taxon>
        <taxon>Candida</taxon>
    </lineage>
</organism>
<dbReference type="HOGENOM" id="CLU_1163501_0_0_1"/>
<reference evidence="1 2" key="1">
    <citation type="submission" date="2013-02" db="EMBL/GenBank/DDBJ databases">
        <title>Genome sequence of Candida maltosa Xu316, a potential industrial strain for xylitol and ethanol production.</title>
        <authorList>
            <person name="Yu J."/>
            <person name="Wang Q."/>
            <person name="Geng X."/>
            <person name="Bao W."/>
            <person name="He P."/>
            <person name="Cai J."/>
        </authorList>
    </citation>
    <scope>NUCLEOTIDE SEQUENCE [LARGE SCALE GENOMIC DNA]</scope>
    <source>
        <strain evidence="2">Xu316</strain>
    </source>
</reference>
<accession>M3K332</accession>
<keyword evidence="2" id="KW-1185">Reference proteome</keyword>
<proteinExistence type="predicted"/>
<name>M3K332_CANMX</name>
<gene>
    <name evidence="1" type="ORF">G210_5491</name>
</gene>
<dbReference type="PANTHER" id="PTHR31904">
    <property type="entry name" value="BYPASS OF STOP CODON PROTEIN 5-RELATED"/>
    <property type="match status" value="1"/>
</dbReference>
<evidence type="ECO:0000313" key="2">
    <source>
        <dbReference type="Proteomes" id="UP000011777"/>
    </source>
</evidence>
<evidence type="ECO:0000313" key="1">
    <source>
        <dbReference type="EMBL" id="EMG49680.1"/>
    </source>
</evidence>